<dbReference type="InterPro" id="IPR017853">
    <property type="entry name" value="GH"/>
</dbReference>
<comment type="catalytic activity">
    <reaction evidence="1">
        <text>Random endo-hydrolysis of N-acetyl-beta-D-glucosaminide (1-&gt;4)-beta-linkages in chitin and chitodextrins.</text>
        <dbReference type="EC" id="3.2.1.14"/>
    </reaction>
</comment>
<dbReference type="PANTHER" id="PTHR11177:SF317">
    <property type="entry name" value="CHITINASE 12-RELATED"/>
    <property type="match status" value="1"/>
</dbReference>
<keyword evidence="10" id="KW-1185">Reference proteome</keyword>
<keyword evidence="3 6" id="KW-0378">Hydrolase</keyword>
<evidence type="ECO:0000313" key="10">
    <source>
        <dbReference type="Proteomes" id="UP000289856"/>
    </source>
</evidence>
<name>A0A3T1D2J7_9BACL</name>
<dbReference type="InterPro" id="IPR012854">
    <property type="entry name" value="Cu_amine_oxidase-like_N"/>
</dbReference>
<dbReference type="SUPFAM" id="SSF51445">
    <property type="entry name" value="(Trans)glycosidases"/>
    <property type="match status" value="1"/>
</dbReference>
<dbReference type="Pfam" id="PF00704">
    <property type="entry name" value="Glyco_hydro_18"/>
    <property type="match status" value="1"/>
</dbReference>
<dbReference type="InterPro" id="IPR001579">
    <property type="entry name" value="Glyco_hydro_18_chit_AS"/>
</dbReference>
<dbReference type="GO" id="GO:0008061">
    <property type="term" value="F:chitin binding"/>
    <property type="evidence" value="ECO:0007669"/>
    <property type="project" value="InterPro"/>
</dbReference>
<dbReference type="SUPFAM" id="SSF54556">
    <property type="entry name" value="Chitinase insertion domain"/>
    <property type="match status" value="1"/>
</dbReference>
<dbReference type="GO" id="GO:0005975">
    <property type="term" value="P:carbohydrate metabolic process"/>
    <property type="evidence" value="ECO:0007669"/>
    <property type="project" value="InterPro"/>
</dbReference>
<dbReference type="SUPFAM" id="SSF55383">
    <property type="entry name" value="Copper amine oxidase, domain N"/>
    <property type="match status" value="1"/>
</dbReference>
<evidence type="ECO:0000256" key="2">
    <source>
        <dbReference type="ARBA" id="ARBA00012729"/>
    </source>
</evidence>
<keyword evidence="5 6" id="KW-0326">Glycosidase</keyword>
<dbReference type="PROSITE" id="PS51910">
    <property type="entry name" value="GH18_2"/>
    <property type="match status" value="1"/>
</dbReference>
<dbReference type="PROSITE" id="PS01095">
    <property type="entry name" value="GH18_1"/>
    <property type="match status" value="1"/>
</dbReference>
<keyword evidence="4" id="KW-0146">Chitin degradation</keyword>
<organism evidence="9 10">
    <name type="scientific">Cohnella abietis</name>
    <dbReference type="NCBI Taxonomy" id="2507935"/>
    <lineage>
        <taxon>Bacteria</taxon>
        <taxon>Bacillati</taxon>
        <taxon>Bacillota</taxon>
        <taxon>Bacilli</taxon>
        <taxon>Bacillales</taxon>
        <taxon>Paenibacillaceae</taxon>
        <taxon>Cohnella</taxon>
    </lineage>
</organism>
<accession>A0A3T1D2J7</accession>
<evidence type="ECO:0000259" key="8">
    <source>
        <dbReference type="PROSITE" id="PS51910"/>
    </source>
</evidence>
<evidence type="ECO:0000313" key="9">
    <source>
        <dbReference type="EMBL" id="BBI32249.1"/>
    </source>
</evidence>
<dbReference type="GO" id="GO:0008843">
    <property type="term" value="F:endochitinase activity"/>
    <property type="evidence" value="ECO:0007669"/>
    <property type="project" value="UniProtKB-EC"/>
</dbReference>
<dbReference type="PANTHER" id="PTHR11177">
    <property type="entry name" value="CHITINASE"/>
    <property type="match status" value="1"/>
</dbReference>
<feature type="domain" description="GH18" evidence="8">
    <location>
        <begin position="161"/>
        <end position="518"/>
    </location>
</feature>
<gene>
    <name evidence="9" type="ORF">KCTCHS21_16480</name>
</gene>
<keyword evidence="4" id="KW-0624">Polysaccharide degradation</keyword>
<dbReference type="SMART" id="SM00636">
    <property type="entry name" value="Glyco_18"/>
    <property type="match status" value="1"/>
</dbReference>
<dbReference type="InterPro" id="IPR011583">
    <property type="entry name" value="Chitinase_II/V-like_cat"/>
</dbReference>
<reference evidence="9 10" key="1">
    <citation type="submission" date="2019-01" db="EMBL/GenBank/DDBJ databases">
        <title>Complete genome sequence of Cohnella hallensis HS21 isolated from Korean fir (Abies koreana) rhizospheric soil.</title>
        <authorList>
            <person name="Jiang L."/>
            <person name="Kang S.W."/>
            <person name="Kim S."/>
            <person name="Jung J."/>
            <person name="Kim C.Y."/>
            <person name="Kim D.H."/>
            <person name="Kim S.W."/>
            <person name="Lee J."/>
        </authorList>
    </citation>
    <scope>NUCLEOTIDE SEQUENCE [LARGE SCALE GENOMIC DNA]</scope>
    <source>
        <strain evidence="9 10">HS21</strain>
    </source>
</reference>
<dbReference type="EMBL" id="AP019400">
    <property type="protein sequence ID" value="BBI32249.1"/>
    <property type="molecule type" value="Genomic_DNA"/>
</dbReference>
<dbReference type="Proteomes" id="UP000289856">
    <property type="component" value="Chromosome"/>
</dbReference>
<dbReference type="Gene3D" id="3.10.50.10">
    <property type="match status" value="1"/>
</dbReference>
<dbReference type="OrthoDB" id="9775889at2"/>
<dbReference type="KEGG" id="cohn:KCTCHS21_16480"/>
<evidence type="ECO:0000256" key="7">
    <source>
        <dbReference type="RuleBase" id="RU004453"/>
    </source>
</evidence>
<comment type="similarity">
    <text evidence="7">Belongs to the glycosyl hydrolase 18 family.</text>
</comment>
<dbReference type="Gene3D" id="3.20.20.80">
    <property type="entry name" value="Glycosidases"/>
    <property type="match status" value="1"/>
</dbReference>
<keyword evidence="4" id="KW-0119">Carbohydrate metabolism</keyword>
<dbReference type="InterPro" id="IPR036582">
    <property type="entry name" value="Mao_N_sf"/>
</dbReference>
<dbReference type="InterPro" id="IPR001223">
    <property type="entry name" value="Glyco_hydro18_cat"/>
</dbReference>
<dbReference type="Gene3D" id="3.30.457.10">
    <property type="entry name" value="Copper amine oxidase-like, N-terminal domain"/>
    <property type="match status" value="1"/>
</dbReference>
<dbReference type="RefSeq" id="WP_130606646.1">
    <property type="nucleotide sequence ID" value="NZ_AP019400.1"/>
</dbReference>
<dbReference type="InterPro" id="IPR050314">
    <property type="entry name" value="Glycosyl_Hydrlase_18"/>
</dbReference>
<dbReference type="AlphaFoldDB" id="A0A3T1D2J7"/>
<dbReference type="EC" id="3.2.1.14" evidence="2"/>
<evidence type="ECO:0000256" key="4">
    <source>
        <dbReference type="ARBA" id="ARBA00023024"/>
    </source>
</evidence>
<proteinExistence type="inferred from homology"/>
<protein>
    <recommendedName>
        <fullName evidence="2">chitinase</fullName>
        <ecNumber evidence="2">3.2.1.14</ecNumber>
    </recommendedName>
</protein>
<dbReference type="InterPro" id="IPR029070">
    <property type="entry name" value="Chitinase_insertion_sf"/>
</dbReference>
<dbReference type="GO" id="GO:0006032">
    <property type="term" value="P:chitin catabolic process"/>
    <property type="evidence" value="ECO:0007669"/>
    <property type="project" value="UniProtKB-KW"/>
</dbReference>
<evidence type="ECO:0000256" key="3">
    <source>
        <dbReference type="ARBA" id="ARBA00022801"/>
    </source>
</evidence>
<evidence type="ECO:0000256" key="1">
    <source>
        <dbReference type="ARBA" id="ARBA00000822"/>
    </source>
</evidence>
<sequence>MIHKMTRLRLILLLIVIGFTVIPMPAGHAGNEIKVTYDSNKIIFNSQPVLSNGNTYVETRPFIQKLGLQVSWLNNTKFRLFNPNLVIDMEVNSQTVYVNNKKTIIAIAPIKIGATLFLPVRPITTLTNHNLSWDQASNTIMISKKTDTSEQQPPEPPTKSNKVIAYYPSWATYQKFEVSQIPAANITHINYAFANISNGTVVMGDSTADKGNFEQLRQLKKNNPKLKTLISVGGWTWSSQFSDVSLSTSSRNRFADSAVQFIRDHGFDGVDIDWEYPVSGGLASNNSKPQDKQNFTLLLQTIREKLNAAQLKDGKTYLLTIAAGAFPEYVNNTEISKVAAAVDWINLMTYDYHGSWEKNSNHNAPLYADPKDQGSTTSNIDSTVKTYVNAKVPSDKLVLGIPMYGRSWTNCGATNMGLYQACNGVAPGAIAAGVHEYGNLEKQSLINKNGFVRYWSDSAKVPWLYNKSTGTFITYEDPESISYKAEYIKAKGLAGAMVWELSQDFNRTLLNKLVSSLK</sequence>
<evidence type="ECO:0000256" key="5">
    <source>
        <dbReference type="ARBA" id="ARBA00023295"/>
    </source>
</evidence>
<dbReference type="Pfam" id="PF07833">
    <property type="entry name" value="Cu_amine_oxidN1"/>
    <property type="match status" value="1"/>
</dbReference>
<dbReference type="CDD" id="cd06548">
    <property type="entry name" value="GH18_chitinase"/>
    <property type="match status" value="1"/>
</dbReference>
<evidence type="ECO:0000256" key="6">
    <source>
        <dbReference type="RuleBase" id="RU000489"/>
    </source>
</evidence>